<dbReference type="SUPFAM" id="SSF49464">
    <property type="entry name" value="Carboxypeptidase regulatory domain-like"/>
    <property type="match status" value="1"/>
</dbReference>
<keyword evidence="3" id="KW-1185">Reference proteome</keyword>
<name>A0A4R3L1P2_9SPHI</name>
<accession>A0A4R3L1P2</accession>
<proteinExistence type="predicted"/>
<dbReference type="Proteomes" id="UP000295807">
    <property type="component" value="Unassembled WGS sequence"/>
</dbReference>
<dbReference type="Gene3D" id="2.60.40.1120">
    <property type="entry name" value="Carboxypeptidase-like, regulatory domain"/>
    <property type="match status" value="1"/>
</dbReference>
<evidence type="ECO:0000256" key="1">
    <source>
        <dbReference type="ARBA" id="ARBA00022729"/>
    </source>
</evidence>
<dbReference type="Pfam" id="PF13620">
    <property type="entry name" value="CarboxypepD_reg"/>
    <property type="match status" value="1"/>
</dbReference>
<dbReference type="PANTHER" id="PTHR30069">
    <property type="entry name" value="TONB-DEPENDENT OUTER MEMBRANE RECEPTOR"/>
    <property type="match status" value="1"/>
</dbReference>
<evidence type="ECO:0000313" key="3">
    <source>
        <dbReference type="Proteomes" id="UP000295807"/>
    </source>
</evidence>
<dbReference type="Gene3D" id="3.55.50.30">
    <property type="match status" value="1"/>
</dbReference>
<dbReference type="InterPro" id="IPR008969">
    <property type="entry name" value="CarboxyPept-like_regulatory"/>
</dbReference>
<keyword evidence="2" id="KW-0675">Receptor</keyword>
<dbReference type="InterPro" id="IPR037066">
    <property type="entry name" value="Plug_dom_sf"/>
</dbReference>
<dbReference type="GO" id="GO:0009279">
    <property type="term" value="C:cell outer membrane"/>
    <property type="evidence" value="ECO:0007669"/>
    <property type="project" value="TreeGrafter"/>
</dbReference>
<reference evidence="2 3" key="1">
    <citation type="submission" date="2019-03" db="EMBL/GenBank/DDBJ databases">
        <title>Genomic Encyclopedia of Type Strains, Phase IV (KMG-IV): sequencing the most valuable type-strain genomes for metagenomic binning, comparative biology and taxonomic classification.</title>
        <authorList>
            <person name="Goeker M."/>
        </authorList>
    </citation>
    <scope>NUCLEOTIDE SEQUENCE [LARGE SCALE GENOMIC DNA]</scope>
    <source>
        <strain evidence="2 3">DSM 21100</strain>
    </source>
</reference>
<dbReference type="AlphaFoldDB" id="A0A4R3L1P2"/>
<protein>
    <submittedName>
        <fullName evidence="2">TonB-dependent receptor-like protein</fullName>
    </submittedName>
</protein>
<dbReference type="SUPFAM" id="SSF56935">
    <property type="entry name" value="Porins"/>
    <property type="match status" value="1"/>
</dbReference>
<dbReference type="GO" id="GO:0044718">
    <property type="term" value="P:siderophore transmembrane transport"/>
    <property type="evidence" value="ECO:0007669"/>
    <property type="project" value="TreeGrafter"/>
</dbReference>
<evidence type="ECO:0000313" key="2">
    <source>
        <dbReference type="EMBL" id="TCS90342.1"/>
    </source>
</evidence>
<dbReference type="Gene3D" id="2.170.130.10">
    <property type="entry name" value="TonB-dependent receptor, plug domain"/>
    <property type="match status" value="1"/>
</dbReference>
<keyword evidence="1" id="KW-0732">Signal</keyword>
<dbReference type="InterPro" id="IPR039426">
    <property type="entry name" value="TonB-dep_rcpt-like"/>
</dbReference>
<dbReference type="PANTHER" id="PTHR30069:SF29">
    <property type="entry name" value="HEMOGLOBIN AND HEMOGLOBIN-HAPTOGLOBIN-BINDING PROTEIN 1-RELATED"/>
    <property type="match status" value="1"/>
</dbReference>
<dbReference type="GO" id="GO:0015344">
    <property type="term" value="F:siderophore uptake transmembrane transporter activity"/>
    <property type="evidence" value="ECO:0007669"/>
    <property type="project" value="TreeGrafter"/>
</dbReference>
<gene>
    <name evidence="2" type="ORF">EDD80_101542</name>
</gene>
<sequence length="875" mass="97424">MLVVLHAIPVKGQENNLSRIISVDYKEQSLGSILEDLRKHQSLQLTYSSGQLNLKERLTLKMEKQPAKKVLEALCRLATLEYSVVGKQIILKPRKESEPDGKSGLNTPYQTIRGLVSDKISGVPLPGATVIVQSSGPATGVNTGEDGVFHLKSIPVGRHELTISLLGYETIRLPNVLLTSGKELYLYIELPELVSSLGAVTVNGNNTRRPLNEMAGVSARSFSVEETGRYAASVFDPARMVMNFAGITSSDDGSNEVIIRGNSPKGVQWRLEGIEIMNPNHFGEEGGSGGGISMISSGMLGTSDFLTGAFPAEYGNALSGIFDLRFRTGNTAKREYAIMAGALGTEASAEGPFRTCGKASYLVNYRYSTLSLLDKAGISPFGENGVPDYQDLAYNLNFPTAKAGTFSLFGIGGISSQNMIAVRDRKEWEEFADKFDRSFRYYSGSSGIKHLWLLNDRIYLKNIISWSGSRITDRSDTLNEEFNPGVYGRDAYVNTSLRYSAMINYKGNARNTIRAGMVSSRLGFNLNSLTYKKDIGRLSDFLVARGDAWNHQFYTQWKHEWPDRISMNAGIHLNYFTLSKTWSAEPRVGLSWWIKPGQRLSFGAGLHSRLEPLAYYYGRNEQADGSVIFSNSALSPTKAVHLVLGYEKLFKGDLRFRTEAYYQHLYKVPVSGDPAFNFSVLNVPDAYFIYSRNYHTLVNKGTGRNKGLDLSLEKSFSRQYYFLLTASLFDSRFRALPGTEFNTAFNSRYTTNLVAGKEWGTGPSGKNLLGLNARIMTHGGMRYSPVDLAASRAADDQVIDESRVNEMQVSPYFRADISFSYRVNRPGLTHAFFIDVQNVINRKNELTVFYNVDKNNIETIYQAGLIPSVYYRIEF</sequence>
<organism evidence="2 3">
    <name type="scientific">Anseongella ginsenosidimutans</name>
    <dbReference type="NCBI Taxonomy" id="496056"/>
    <lineage>
        <taxon>Bacteria</taxon>
        <taxon>Pseudomonadati</taxon>
        <taxon>Bacteroidota</taxon>
        <taxon>Sphingobacteriia</taxon>
        <taxon>Sphingobacteriales</taxon>
        <taxon>Sphingobacteriaceae</taxon>
        <taxon>Anseongella</taxon>
    </lineage>
</organism>
<dbReference type="EMBL" id="SMAD01000001">
    <property type="protein sequence ID" value="TCS90342.1"/>
    <property type="molecule type" value="Genomic_DNA"/>
</dbReference>
<comment type="caution">
    <text evidence="2">The sequence shown here is derived from an EMBL/GenBank/DDBJ whole genome shotgun (WGS) entry which is preliminary data.</text>
</comment>